<feature type="transmembrane region" description="Helical" evidence="1">
    <location>
        <begin position="31"/>
        <end position="52"/>
    </location>
</feature>
<evidence type="ECO:0000313" key="3">
    <source>
        <dbReference type="Proteomes" id="UP000179118"/>
    </source>
</evidence>
<reference evidence="2 3" key="1">
    <citation type="journal article" date="2016" name="Nat. Commun.">
        <title>Thousands of microbial genomes shed light on interconnected biogeochemical processes in an aquifer system.</title>
        <authorList>
            <person name="Anantharaman K."/>
            <person name="Brown C.T."/>
            <person name="Hug L.A."/>
            <person name="Sharon I."/>
            <person name="Castelle C.J."/>
            <person name="Probst A.J."/>
            <person name="Thomas B.C."/>
            <person name="Singh A."/>
            <person name="Wilkins M.J."/>
            <person name="Karaoz U."/>
            <person name="Brodie E.L."/>
            <person name="Williams K.H."/>
            <person name="Hubbard S.S."/>
            <person name="Banfield J.F."/>
        </authorList>
    </citation>
    <scope>NUCLEOTIDE SEQUENCE [LARGE SCALE GENOMIC DNA]</scope>
</reference>
<proteinExistence type="predicted"/>
<keyword evidence="1" id="KW-1133">Transmembrane helix</keyword>
<organism evidence="2 3">
    <name type="scientific">Candidatus Yonathbacteria bacterium RIFCSPHIGHO2_02_FULL_44_14</name>
    <dbReference type="NCBI Taxonomy" id="1802724"/>
    <lineage>
        <taxon>Bacteria</taxon>
        <taxon>Candidatus Yonathiibacteriota</taxon>
    </lineage>
</organism>
<dbReference type="AlphaFoldDB" id="A0A1G2S6C2"/>
<keyword evidence="1" id="KW-0472">Membrane</keyword>
<dbReference type="EMBL" id="MHUT01000018">
    <property type="protein sequence ID" value="OHA80537.1"/>
    <property type="molecule type" value="Genomic_DNA"/>
</dbReference>
<evidence type="ECO:0000256" key="1">
    <source>
        <dbReference type="SAM" id="Phobius"/>
    </source>
</evidence>
<sequence>MDGTNPKVSFIPKGSLVREESFLERRRPRSAIGVIAISFFILSIGTYAGLYYNNNSLSQVIAAKTNEIKIAQKEFSSTPEVEEARVFRARADLARELLNAHKVTSPVFAFLSKNTTESILYNKFSFKNSPDGLVLELLGEAPTYSALAYQADVLRSQTAEISKFSVRDVVLTKFDTITFAIEMVFNPEYLLYTNNLSSLVVATSTPVINPPASLINAPIPPASTTSTPTLKAVEDYPVEPPSSNAEASFVPDSGANSLVNDWTVAPRDTATTSEAVKTTGEQPVLMLLWSKFKFW</sequence>
<protein>
    <submittedName>
        <fullName evidence="2">Uncharacterized protein</fullName>
    </submittedName>
</protein>
<accession>A0A1G2S6C2</accession>
<gene>
    <name evidence="2" type="ORF">A3D51_00455</name>
</gene>
<dbReference type="Proteomes" id="UP000179118">
    <property type="component" value="Unassembled WGS sequence"/>
</dbReference>
<keyword evidence="1" id="KW-0812">Transmembrane</keyword>
<comment type="caution">
    <text evidence="2">The sequence shown here is derived from an EMBL/GenBank/DDBJ whole genome shotgun (WGS) entry which is preliminary data.</text>
</comment>
<name>A0A1G2S6C2_9BACT</name>
<evidence type="ECO:0000313" key="2">
    <source>
        <dbReference type="EMBL" id="OHA80537.1"/>
    </source>
</evidence>